<comment type="caution">
    <text evidence="2">The sequence shown here is derived from an EMBL/GenBank/DDBJ whole genome shotgun (WGS) entry which is preliminary data.</text>
</comment>
<name>A0A6N2B4F7_SOLCI</name>
<gene>
    <name evidence="2" type="ORF">EJD97_018519</name>
</gene>
<feature type="region of interest" description="Disordered" evidence="1">
    <location>
        <begin position="121"/>
        <end position="141"/>
    </location>
</feature>
<dbReference type="AlphaFoldDB" id="A0A6N2B4F7"/>
<sequence length="141" mass="16226">MREESCNKFVMMDDNQGLDICPRQAQYMNPPSAEPPDKRQCKMNTVPLFDEYAVDNSEDELDKDNRSLDEPDEDNETSEALIKAFSPHNDHALEEIQQVAQSQCLFPRGFQHEKFHFKKQDVKTITSGRPNNGLFSSRSSQ</sequence>
<feature type="compositionally biased region" description="Polar residues" evidence="1">
    <location>
        <begin position="123"/>
        <end position="141"/>
    </location>
</feature>
<evidence type="ECO:0000256" key="1">
    <source>
        <dbReference type="SAM" id="MobiDB-lite"/>
    </source>
</evidence>
<feature type="compositionally biased region" description="Acidic residues" evidence="1">
    <location>
        <begin position="53"/>
        <end position="62"/>
    </location>
</feature>
<feature type="region of interest" description="Disordered" evidence="1">
    <location>
        <begin position="53"/>
        <end position="78"/>
    </location>
</feature>
<accession>A0A6N2B4F7</accession>
<dbReference type="EMBL" id="RXGB01005075">
    <property type="protein sequence ID" value="TMW88479.1"/>
    <property type="molecule type" value="Genomic_DNA"/>
</dbReference>
<evidence type="ECO:0000313" key="2">
    <source>
        <dbReference type="EMBL" id="TMW88479.1"/>
    </source>
</evidence>
<proteinExistence type="predicted"/>
<organism evidence="2">
    <name type="scientific">Solanum chilense</name>
    <name type="common">Tomato</name>
    <name type="synonym">Lycopersicon chilense</name>
    <dbReference type="NCBI Taxonomy" id="4083"/>
    <lineage>
        <taxon>Eukaryota</taxon>
        <taxon>Viridiplantae</taxon>
        <taxon>Streptophyta</taxon>
        <taxon>Embryophyta</taxon>
        <taxon>Tracheophyta</taxon>
        <taxon>Spermatophyta</taxon>
        <taxon>Magnoliopsida</taxon>
        <taxon>eudicotyledons</taxon>
        <taxon>Gunneridae</taxon>
        <taxon>Pentapetalae</taxon>
        <taxon>asterids</taxon>
        <taxon>lamiids</taxon>
        <taxon>Solanales</taxon>
        <taxon>Solanaceae</taxon>
        <taxon>Solanoideae</taxon>
        <taxon>Solaneae</taxon>
        <taxon>Solanum</taxon>
        <taxon>Solanum subgen. Lycopersicon</taxon>
    </lineage>
</organism>
<reference evidence="2" key="1">
    <citation type="submission" date="2019-05" db="EMBL/GenBank/DDBJ databases">
        <title>The de novo reference genome and transcriptome assemblies of the wild tomato species Solanum chilense.</title>
        <authorList>
            <person name="Stam R."/>
            <person name="Nosenko T."/>
            <person name="Hoerger A.C."/>
            <person name="Stephan W."/>
            <person name="Seidel M.A."/>
            <person name="Kuhn J.M.M."/>
            <person name="Haberer G."/>
            <person name="Tellier A."/>
        </authorList>
    </citation>
    <scope>NUCLEOTIDE SEQUENCE</scope>
    <source>
        <tissue evidence="2">Mature leaves</tissue>
    </source>
</reference>
<protein>
    <submittedName>
        <fullName evidence="2">Uncharacterized protein</fullName>
    </submittedName>
</protein>